<keyword evidence="5 9" id="KW-0812">Transmembrane</keyword>
<feature type="transmembrane region" description="Helical" evidence="9">
    <location>
        <begin position="165"/>
        <end position="187"/>
    </location>
</feature>
<keyword evidence="10" id="KW-1185">Reference proteome</keyword>
<comment type="subcellular location">
    <subcellularLocation>
        <location evidence="1">Membrane</location>
        <topology evidence="1">Multi-pass membrane protein</topology>
    </subcellularLocation>
</comment>
<gene>
    <name evidence="11" type="primary">DPY19L3</name>
</gene>
<name>A0AAJ7UCH1_PETMA</name>
<accession>A0AAJ7UCH1</accession>
<feature type="transmembrane region" description="Helical" evidence="9">
    <location>
        <begin position="199"/>
        <end position="222"/>
    </location>
</feature>
<evidence type="ECO:0000256" key="3">
    <source>
        <dbReference type="ARBA" id="ARBA00022676"/>
    </source>
</evidence>
<organism evidence="10 11">
    <name type="scientific">Petromyzon marinus</name>
    <name type="common">Sea lamprey</name>
    <dbReference type="NCBI Taxonomy" id="7757"/>
    <lineage>
        <taxon>Eukaryota</taxon>
        <taxon>Metazoa</taxon>
        <taxon>Chordata</taxon>
        <taxon>Craniata</taxon>
        <taxon>Vertebrata</taxon>
        <taxon>Cyclostomata</taxon>
        <taxon>Hyperoartia</taxon>
        <taxon>Petromyzontiformes</taxon>
        <taxon>Petromyzontidae</taxon>
        <taxon>Petromyzon</taxon>
    </lineage>
</organism>
<evidence type="ECO:0000256" key="4">
    <source>
        <dbReference type="ARBA" id="ARBA00022679"/>
    </source>
</evidence>
<keyword evidence="3" id="KW-0328">Glycosyltransferase</keyword>
<dbReference type="PANTHER" id="PTHR31488:SF3">
    <property type="entry name" value="C-MANNOSYLTRANSFERASE DPY19L3"/>
    <property type="match status" value="1"/>
</dbReference>
<feature type="region of interest" description="Disordered" evidence="8">
    <location>
        <begin position="739"/>
        <end position="777"/>
    </location>
</feature>
<proteinExistence type="inferred from homology"/>
<feature type="compositionally biased region" description="Basic and acidic residues" evidence="8">
    <location>
        <begin position="752"/>
        <end position="771"/>
    </location>
</feature>
<dbReference type="KEGG" id="pmrn:116955965"/>
<reference evidence="11" key="1">
    <citation type="submission" date="2025-08" db="UniProtKB">
        <authorList>
            <consortium name="RefSeq"/>
        </authorList>
    </citation>
    <scope>IDENTIFICATION</scope>
    <source>
        <tissue evidence="11">Sperm</tissue>
    </source>
</reference>
<feature type="transmembrane region" description="Helical" evidence="9">
    <location>
        <begin position="443"/>
        <end position="464"/>
    </location>
</feature>
<dbReference type="PANTHER" id="PTHR31488">
    <property type="entry name" value="DPY-19-LIKE 1, LIKE (H. SAPIENS)"/>
    <property type="match status" value="1"/>
</dbReference>
<feature type="compositionally biased region" description="Basic and acidic residues" evidence="8">
    <location>
        <begin position="37"/>
        <end position="51"/>
    </location>
</feature>
<dbReference type="GO" id="GO:0005637">
    <property type="term" value="C:nuclear inner membrane"/>
    <property type="evidence" value="ECO:0007669"/>
    <property type="project" value="TreeGrafter"/>
</dbReference>
<dbReference type="Pfam" id="PF10034">
    <property type="entry name" value="Dpy19"/>
    <property type="match status" value="1"/>
</dbReference>
<evidence type="ECO:0000313" key="10">
    <source>
        <dbReference type="Proteomes" id="UP001318040"/>
    </source>
</evidence>
<dbReference type="GO" id="GO:0000030">
    <property type="term" value="F:mannosyltransferase activity"/>
    <property type="evidence" value="ECO:0007669"/>
    <property type="project" value="TreeGrafter"/>
</dbReference>
<evidence type="ECO:0000256" key="2">
    <source>
        <dbReference type="ARBA" id="ARBA00008744"/>
    </source>
</evidence>
<feature type="transmembrane region" description="Helical" evidence="9">
    <location>
        <begin position="490"/>
        <end position="508"/>
    </location>
</feature>
<evidence type="ECO:0000256" key="1">
    <source>
        <dbReference type="ARBA" id="ARBA00004141"/>
    </source>
</evidence>
<sequence>MRYARTSFPLSLSLSRALPAFTGAVAMSQLRYRKPHREQGNGRRHNDDVRHGAPPTGTDKRDGAMVSKKRTLGLVLGCLVGIASGLCHAKYLDTLHENELWFSNIQEVEREISFRTECGLYYSYYKQLLQAPSFLQGIRELVYDNRTESLRTINLLQRMNIYQEVIMGLLYCALPLQGWIEPVYFYIHAVFQLQGLYVVALHVTAWLLSGTWLAGLLAATWFTVNRLDTTRAEFTVSLRENWALPFLACQVAAVTCYLRPNLKLRQERPVLAAVWLSTFVFSLAWQFNQFVLLIQALALYGLRCLQLAPARKVDWVLAGQTVSMLLVCLLQFLNPMILGSLTLSFLLATFLARRLQPDLEMGGFWRRISCLALHLLIVTSLTLAINFGAKVLLQLQSDEHIFKFLKAKFGLGNTRDFDAKLYLCEDAFGWLPPDTFVRLSRTAVFPVYTLALAVCGIGASVAVFRKLRGPGGDEMRTATGARDVFLRPDLLYNLAHTLLFFLLALSTMRMKYLWTSHMCVFAAFAVSDTGLWAATAQALGKAPEKLSKARYVVPALLLLYTLVQAAPRVRREMGELREFYDPDTVDLMNWIKQATPPDAVFAGTMQLMAGVKLCTGRVLTNHPHYEDKTLRERTLQVYQVYARRSPAEVHAMLLSLGAHYVVLEDSVCYERRHGRGCRLRDLLDVANGQVMEGEGPNDADLTAPTHGRFCHEIKAQSPAFARQFRAVFSNNTFHVYRILHPATPGPDQPDSVDPRAKQPDESGARTDRVESPTRTPG</sequence>
<evidence type="ECO:0000256" key="5">
    <source>
        <dbReference type="ARBA" id="ARBA00022692"/>
    </source>
</evidence>
<feature type="transmembrane region" description="Helical" evidence="9">
    <location>
        <begin position="371"/>
        <end position="393"/>
    </location>
</feature>
<keyword evidence="6 9" id="KW-1133">Transmembrane helix</keyword>
<feature type="transmembrane region" description="Helical" evidence="9">
    <location>
        <begin position="322"/>
        <end position="351"/>
    </location>
</feature>
<comment type="similarity">
    <text evidence="2">Belongs to the dpy-19 family.</text>
</comment>
<keyword evidence="4" id="KW-0808">Transferase</keyword>
<feature type="transmembrane region" description="Helical" evidence="9">
    <location>
        <begin position="270"/>
        <end position="287"/>
    </location>
</feature>
<evidence type="ECO:0000256" key="9">
    <source>
        <dbReference type="SAM" id="Phobius"/>
    </source>
</evidence>
<feature type="region of interest" description="Disordered" evidence="8">
    <location>
        <begin position="32"/>
        <end position="65"/>
    </location>
</feature>
<evidence type="ECO:0000256" key="8">
    <source>
        <dbReference type="SAM" id="MobiDB-lite"/>
    </source>
</evidence>
<dbReference type="InterPro" id="IPR018732">
    <property type="entry name" value="Dpy-19/Dpy-19-like"/>
</dbReference>
<dbReference type="AlphaFoldDB" id="A0AAJ7UCH1"/>
<evidence type="ECO:0000256" key="7">
    <source>
        <dbReference type="ARBA" id="ARBA00023136"/>
    </source>
</evidence>
<protein>
    <submittedName>
        <fullName evidence="11">Probable C-mannosyltransferase DPY19L3 isoform X1</fullName>
    </submittedName>
</protein>
<evidence type="ECO:0000313" key="11">
    <source>
        <dbReference type="RefSeq" id="XP_032833219.1"/>
    </source>
</evidence>
<dbReference type="Proteomes" id="UP001318040">
    <property type="component" value="Chromosome 63"/>
</dbReference>
<evidence type="ECO:0000256" key="6">
    <source>
        <dbReference type="ARBA" id="ARBA00022989"/>
    </source>
</evidence>
<keyword evidence="7 9" id="KW-0472">Membrane</keyword>
<dbReference type="RefSeq" id="XP_032833219.1">
    <property type="nucleotide sequence ID" value="XM_032977328.1"/>
</dbReference>
<dbReference type="CTD" id="147991"/>